<dbReference type="Pfam" id="PF03458">
    <property type="entry name" value="Gly_transporter"/>
    <property type="match status" value="2"/>
</dbReference>
<sequence>MWKHPLLASAARVSAALSRRFAGHASSGTARRAAATWITPQARSVRGRHTDVWRLGRSSCVYNDVRAAPGLRHAQAQQIRSVSASSSTIQTPAEVLKGSEAQPAAAGPAAEASEVAPAVHIDSMPRYPDLSPGGFLRAFDYIGTSIFALTGALTAASGGMDVLGCTVVGTITAVGGGTTRDLLMGARPVFWLIESEYIAIAVATSLLAFFFWPDVSDALGITEDEYFINVIDSWSLGAFSCIGTMNGIRAGYNPLIVLVCAVVTCTFGGVVRDTFLKRPVRVLHSYAEIYATTAAVGSIAYMAARAMQLPLVLRISLGLSSTFIMRLWAMKYGTRLPTYTAGASKPIPTVGPDVPTRTDVGEKAADSN</sequence>
<feature type="transmembrane region" description="Helical" evidence="6">
    <location>
        <begin position="309"/>
        <end position="329"/>
    </location>
</feature>
<organism evidence="8 9">
    <name type="scientific">Porphyridium purpureum</name>
    <name type="common">Red alga</name>
    <name type="synonym">Porphyridium cruentum</name>
    <dbReference type="NCBI Taxonomy" id="35688"/>
    <lineage>
        <taxon>Eukaryota</taxon>
        <taxon>Rhodophyta</taxon>
        <taxon>Bangiophyceae</taxon>
        <taxon>Porphyridiales</taxon>
        <taxon>Porphyridiaceae</taxon>
        <taxon>Porphyridium</taxon>
    </lineage>
</organism>
<feature type="transmembrane region" description="Helical" evidence="6">
    <location>
        <begin position="283"/>
        <end position="303"/>
    </location>
</feature>
<evidence type="ECO:0000256" key="6">
    <source>
        <dbReference type="SAM" id="Phobius"/>
    </source>
</evidence>
<feature type="domain" description="Glycine transporter" evidence="7">
    <location>
        <begin position="138"/>
        <end position="212"/>
    </location>
</feature>
<dbReference type="PANTHER" id="PTHR30506">
    <property type="entry name" value="INNER MEMBRANE PROTEIN"/>
    <property type="match status" value="1"/>
</dbReference>
<evidence type="ECO:0000256" key="1">
    <source>
        <dbReference type="ARBA" id="ARBA00004651"/>
    </source>
</evidence>
<keyword evidence="2" id="KW-1003">Cell membrane</keyword>
<evidence type="ECO:0000256" key="2">
    <source>
        <dbReference type="ARBA" id="ARBA00022475"/>
    </source>
</evidence>
<evidence type="ECO:0000313" key="8">
    <source>
        <dbReference type="EMBL" id="KAA8499244.1"/>
    </source>
</evidence>
<feature type="domain" description="Glycine transporter" evidence="7">
    <location>
        <begin position="230"/>
        <end position="304"/>
    </location>
</feature>
<evidence type="ECO:0000259" key="7">
    <source>
        <dbReference type="Pfam" id="PF03458"/>
    </source>
</evidence>
<feature type="transmembrane region" description="Helical" evidence="6">
    <location>
        <begin position="197"/>
        <end position="214"/>
    </location>
</feature>
<reference evidence="9" key="1">
    <citation type="journal article" date="2019" name="Nat. Commun.">
        <title>Expansion of phycobilisome linker gene families in mesophilic red algae.</title>
        <authorList>
            <person name="Lee J."/>
            <person name="Kim D."/>
            <person name="Bhattacharya D."/>
            <person name="Yoon H.S."/>
        </authorList>
    </citation>
    <scope>NUCLEOTIDE SEQUENCE [LARGE SCALE GENOMIC DNA]</scope>
    <source>
        <strain evidence="9">CCMP 1328</strain>
    </source>
</reference>
<evidence type="ECO:0000256" key="4">
    <source>
        <dbReference type="ARBA" id="ARBA00022989"/>
    </source>
</evidence>
<keyword evidence="9" id="KW-1185">Reference proteome</keyword>
<dbReference type="AlphaFoldDB" id="A0A5J4Z897"/>
<dbReference type="OMA" id="MNGIRAD"/>
<dbReference type="GO" id="GO:0005886">
    <property type="term" value="C:plasma membrane"/>
    <property type="evidence" value="ECO:0007669"/>
    <property type="project" value="UniProtKB-SubCell"/>
</dbReference>
<proteinExistence type="predicted"/>
<dbReference type="Proteomes" id="UP000324585">
    <property type="component" value="Unassembled WGS sequence"/>
</dbReference>
<feature type="transmembrane region" description="Helical" evidence="6">
    <location>
        <begin position="251"/>
        <end position="271"/>
    </location>
</feature>
<gene>
    <name evidence="8" type="ORF">FVE85_6829</name>
</gene>
<name>A0A5J4Z897_PORPP</name>
<evidence type="ECO:0000313" key="9">
    <source>
        <dbReference type="Proteomes" id="UP000324585"/>
    </source>
</evidence>
<keyword evidence="4 6" id="KW-1133">Transmembrane helix</keyword>
<keyword evidence="3 6" id="KW-0812">Transmembrane</keyword>
<keyword evidence="5 6" id="KW-0472">Membrane</keyword>
<protein>
    <submittedName>
        <fullName evidence="8">UPF0126 membrane protein</fullName>
    </submittedName>
</protein>
<dbReference type="OrthoDB" id="10266972at2759"/>
<dbReference type="EMBL" id="VRMN01000001">
    <property type="protein sequence ID" value="KAA8499244.1"/>
    <property type="molecule type" value="Genomic_DNA"/>
</dbReference>
<comment type="subcellular location">
    <subcellularLocation>
        <location evidence="1">Cell membrane</location>
        <topology evidence="1">Multi-pass membrane protein</topology>
    </subcellularLocation>
</comment>
<dbReference type="PANTHER" id="PTHR30506:SF3">
    <property type="entry name" value="UPF0126 INNER MEMBRANE PROTEIN YADS-RELATED"/>
    <property type="match status" value="1"/>
</dbReference>
<feature type="transmembrane region" description="Helical" evidence="6">
    <location>
        <begin position="226"/>
        <end position="245"/>
    </location>
</feature>
<evidence type="ECO:0000256" key="5">
    <source>
        <dbReference type="ARBA" id="ARBA00023136"/>
    </source>
</evidence>
<dbReference type="InterPro" id="IPR005115">
    <property type="entry name" value="Gly_transporter"/>
</dbReference>
<accession>A0A5J4Z897</accession>
<evidence type="ECO:0000256" key="3">
    <source>
        <dbReference type="ARBA" id="ARBA00022692"/>
    </source>
</evidence>
<comment type="caution">
    <text evidence="8">The sequence shown here is derived from an EMBL/GenBank/DDBJ whole genome shotgun (WGS) entry which is preliminary data.</text>
</comment>